<dbReference type="STRING" id="1855383.SAMN05216548_103235"/>
<keyword evidence="2" id="KW-1133">Transmembrane helix</keyword>
<dbReference type="InterPro" id="IPR050982">
    <property type="entry name" value="Auxin_biosynth/cation_transpt"/>
</dbReference>
<dbReference type="EMBL" id="FOFG01000003">
    <property type="protein sequence ID" value="SEQ27802.1"/>
    <property type="molecule type" value="Genomic_DNA"/>
</dbReference>
<name>A0A1H9EQC0_9HYPH</name>
<dbReference type="SUPFAM" id="SSF51905">
    <property type="entry name" value="FAD/NAD(P)-binding domain"/>
    <property type="match status" value="2"/>
</dbReference>
<dbReference type="Proteomes" id="UP000199647">
    <property type="component" value="Unassembled WGS sequence"/>
</dbReference>
<dbReference type="PANTHER" id="PTHR43539:SF91">
    <property type="entry name" value="FAD-DEPENDENT URATE HYDROXYLASE"/>
    <property type="match status" value="1"/>
</dbReference>
<evidence type="ECO:0000313" key="4">
    <source>
        <dbReference type="Proteomes" id="UP000199647"/>
    </source>
</evidence>
<gene>
    <name evidence="3" type="ORF">SAMN05216548_103235</name>
</gene>
<proteinExistence type="predicted"/>
<dbReference type="Pfam" id="PF13738">
    <property type="entry name" value="Pyr_redox_3"/>
    <property type="match status" value="1"/>
</dbReference>
<sequence length="494" mass="54794">MIDQKPDAERRLAELAGQVRREMEMLSFATKPWVMPVKEDGAVLPDVTIIGGGQSGLAVGLELKRRGVANFVILDANPAGFEGVWETYARNYEIRSPKDITGMEGGLPSLAIESYVIARYGQEGWDGIKRIPRTVWMAYLRWFRAVTDLPIRNDTRVIDLDFDAGGVTLTLGDGSRMRTRQVVLATGMEGGGGWRTPREIAETLPPEVYNHSADIFDEAYLGGKRVGVLGAGAAAFDMAVTALEAGAARVDMFLRRRDLPMRDVIRELENGGYLVHANRIPDQTKWNISKYMNGLSQAPAEHHFHKACSYENFTIHLGSPWQTIRWTGQDVHVRTPLDDWTFDHVFTATGVSVDMARRPELARIHANAALWRDRFVPDDGDLASPRLDFPYLDGQYRFTERVPGTAPGLDRIFAFNALAGLSMGGLAAVSIGAFRFGTRKLVDAVTERLFDEQVAAIVPYLDTFDKPGVTVPENMANKLEACRLRLAALELENA</sequence>
<dbReference type="PRINTS" id="PR00411">
    <property type="entry name" value="PNDRDTASEI"/>
</dbReference>
<dbReference type="PANTHER" id="PTHR43539">
    <property type="entry name" value="FLAVIN-BINDING MONOOXYGENASE-LIKE PROTEIN (AFU_ORTHOLOGUE AFUA_4G09220)"/>
    <property type="match status" value="1"/>
</dbReference>
<dbReference type="InterPro" id="IPR036188">
    <property type="entry name" value="FAD/NAD-bd_sf"/>
</dbReference>
<evidence type="ECO:0000256" key="1">
    <source>
        <dbReference type="ARBA" id="ARBA00023002"/>
    </source>
</evidence>
<reference evidence="3 4" key="1">
    <citation type="submission" date="2016-10" db="EMBL/GenBank/DDBJ databases">
        <authorList>
            <person name="de Groot N.N."/>
        </authorList>
    </citation>
    <scope>NUCLEOTIDE SEQUENCE [LARGE SCALE GENOMIC DNA]</scope>
    <source>
        <strain evidence="3 4">A52C2</strain>
    </source>
</reference>
<dbReference type="RefSeq" id="WP_092495834.1">
    <property type="nucleotide sequence ID" value="NZ_FOFG01000003.1"/>
</dbReference>
<dbReference type="GO" id="GO:0050660">
    <property type="term" value="F:flavin adenine dinucleotide binding"/>
    <property type="evidence" value="ECO:0007669"/>
    <property type="project" value="TreeGrafter"/>
</dbReference>
<feature type="transmembrane region" description="Helical" evidence="2">
    <location>
        <begin position="412"/>
        <end position="434"/>
    </location>
</feature>
<evidence type="ECO:0000256" key="2">
    <source>
        <dbReference type="SAM" id="Phobius"/>
    </source>
</evidence>
<dbReference type="AlphaFoldDB" id="A0A1H9EQC0"/>
<keyword evidence="2" id="KW-0812">Transmembrane</keyword>
<evidence type="ECO:0000313" key="3">
    <source>
        <dbReference type="EMBL" id="SEQ27802.1"/>
    </source>
</evidence>
<dbReference type="OrthoDB" id="8671611at2"/>
<keyword evidence="4" id="KW-1185">Reference proteome</keyword>
<accession>A0A1H9EQC0</accession>
<dbReference type="Gene3D" id="3.50.50.60">
    <property type="entry name" value="FAD/NAD(P)-binding domain"/>
    <property type="match status" value="1"/>
</dbReference>
<dbReference type="GO" id="GO:0004497">
    <property type="term" value="F:monooxygenase activity"/>
    <property type="evidence" value="ECO:0007669"/>
    <property type="project" value="TreeGrafter"/>
</dbReference>
<keyword evidence="1" id="KW-0560">Oxidoreductase</keyword>
<protein>
    <submittedName>
        <fullName evidence="3">Predicted flavoprotein CzcO associated with the cation diffusion facilitator CzcD</fullName>
    </submittedName>
</protein>
<organism evidence="3 4">
    <name type="scientific">Faunimonas pinastri</name>
    <dbReference type="NCBI Taxonomy" id="1855383"/>
    <lineage>
        <taxon>Bacteria</taxon>
        <taxon>Pseudomonadati</taxon>
        <taxon>Pseudomonadota</taxon>
        <taxon>Alphaproteobacteria</taxon>
        <taxon>Hyphomicrobiales</taxon>
        <taxon>Afifellaceae</taxon>
        <taxon>Faunimonas</taxon>
    </lineage>
</organism>
<keyword evidence="2" id="KW-0472">Membrane</keyword>